<comment type="caution">
    <text evidence="2">The sequence shown here is derived from an EMBL/GenBank/DDBJ whole genome shotgun (WGS) entry which is preliminary data.</text>
</comment>
<evidence type="ECO:0000313" key="3">
    <source>
        <dbReference type="Proteomes" id="UP000037432"/>
    </source>
</evidence>
<organism evidence="2 3">
    <name type="scientific">Streptomyces viridochromogenes</name>
    <dbReference type="NCBI Taxonomy" id="1938"/>
    <lineage>
        <taxon>Bacteria</taxon>
        <taxon>Bacillati</taxon>
        <taxon>Actinomycetota</taxon>
        <taxon>Actinomycetes</taxon>
        <taxon>Kitasatosporales</taxon>
        <taxon>Streptomycetaceae</taxon>
        <taxon>Streptomyces</taxon>
    </lineage>
</organism>
<dbReference type="OrthoDB" id="4243109at2"/>
<feature type="region of interest" description="Disordered" evidence="1">
    <location>
        <begin position="179"/>
        <end position="200"/>
    </location>
</feature>
<accession>A0A0J7ZEX2</accession>
<sequence>MTDHTGRASLEQGELYAVAREFDELRERITVPGVPSGLPGLVTASQQLATLTGLVKDLSDEVLFRAVDVDPGLDFGPVIDAYTSAAVPAGRAMENYTEAYAQFGFLRRFAEAPDSADLDDARQSAFHVVQERMELVRDNLREVSDALRGAADRLDGTPPRVLAALSRSARPTNSIYRLPVEPPAPGPVRLAYTPAPRHGR</sequence>
<proteinExistence type="predicted"/>
<protein>
    <submittedName>
        <fullName evidence="2">Uncharacterized protein</fullName>
    </submittedName>
</protein>
<dbReference type="RefSeq" id="WP_048581507.1">
    <property type="nucleotide sequence ID" value="NZ_LFNT01000013.1"/>
</dbReference>
<evidence type="ECO:0000313" key="2">
    <source>
        <dbReference type="EMBL" id="KMS74389.1"/>
    </source>
</evidence>
<dbReference type="PATRIC" id="fig|1938.3.peg.4000"/>
<evidence type="ECO:0000256" key="1">
    <source>
        <dbReference type="SAM" id="MobiDB-lite"/>
    </source>
</evidence>
<dbReference type="Proteomes" id="UP000037432">
    <property type="component" value="Unassembled WGS sequence"/>
</dbReference>
<name>A0A0J7ZEX2_STRVR</name>
<gene>
    <name evidence="2" type="ORF">ACM01_13915</name>
</gene>
<dbReference type="EMBL" id="LFNT01000013">
    <property type="protein sequence ID" value="KMS74389.1"/>
    <property type="molecule type" value="Genomic_DNA"/>
</dbReference>
<dbReference type="AlphaFoldDB" id="A0A0J7ZEX2"/>
<reference evidence="2 3" key="1">
    <citation type="submission" date="2015-06" db="EMBL/GenBank/DDBJ databases">
        <authorList>
            <person name="Ju K.-S."/>
            <person name="Doroghazi J.R."/>
            <person name="Metcalf W.W."/>
        </authorList>
    </citation>
    <scope>NUCLEOTIDE SEQUENCE [LARGE SCALE GENOMIC DNA]</scope>
    <source>
        <strain evidence="2 3">NRRL 3414</strain>
    </source>
</reference>